<accession>A0ABY4QI94</accession>
<feature type="compositionally biased region" description="Polar residues" evidence="1">
    <location>
        <begin position="111"/>
        <end position="120"/>
    </location>
</feature>
<dbReference type="RefSeq" id="WP_219070360.1">
    <property type="nucleotide sequence ID" value="NZ_CAJUXY010000086.1"/>
</dbReference>
<gene>
    <name evidence="2" type="ORF">M5I08_14180</name>
</gene>
<evidence type="ECO:0008006" key="4">
    <source>
        <dbReference type="Google" id="ProtNLM"/>
    </source>
</evidence>
<keyword evidence="3" id="KW-1185">Reference proteome</keyword>
<protein>
    <recommendedName>
        <fullName evidence="4">Transposase</fullName>
    </recommendedName>
</protein>
<evidence type="ECO:0000313" key="2">
    <source>
        <dbReference type="EMBL" id="UQX09534.1"/>
    </source>
</evidence>
<evidence type="ECO:0000313" key="3">
    <source>
        <dbReference type="Proteomes" id="UP001056610"/>
    </source>
</evidence>
<dbReference type="Proteomes" id="UP001056610">
    <property type="component" value="Chromosome"/>
</dbReference>
<evidence type="ECO:0000256" key="1">
    <source>
        <dbReference type="SAM" id="MobiDB-lite"/>
    </source>
</evidence>
<reference evidence="2" key="1">
    <citation type="submission" date="2022-05" db="EMBL/GenBank/DDBJ databases">
        <title>A methanotrophic Mycobacterium dominates a cave microbial ecosystem.</title>
        <authorList>
            <person name="Van Spanning R.J.M."/>
            <person name="Guan Q."/>
            <person name="Melkonian C."/>
            <person name="Gallant J."/>
            <person name="Polerecky L."/>
            <person name="Flot J.-F."/>
            <person name="Brandt B.W."/>
            <person name="Braster M."/>
            <person name="Iturbe Espinoza P."/>
            <person name="Aerts J."/>
            <person name="Meima-Franke M."/>
            <person name="Piersma S.R."/>
            <person name="Bunduc C."/>
            <person name="Ummels R."/>
            <person name="Pain A."/>
            <person name="Fleming E.J."/>
            <person name="van der Wel N."/>
            <person name="Gherman V.D."/>
            <person name="Sarbu S.M."/>
            <person name="Bodelier P.L.E."/>
            <person name="Bitter W."/>
        </authorList>
    </citation>
    <scope>NUCLEOTIDE SEQUENCE</scope>
    <source>
        <strain evidence="2">Sulfur Cave</strain>
    </source>
</reference>
<name>A0ABY4QI94_9MYCO</name>
<feature type="region of interest" description="Disordered" evidence="1">
    <location>
        <begin position="88"/>
        <end position="120"/>
    </location>
</feature>
<proteinExistence type="predicted"/>
<organism evidence="2 3">
    <name type="scientific">Candidatus Mycobacterium methanotrophicum</name>
    <dbReference type="NCBI Taxonomy" id="2943498"/>
    <lineage>
        <taxon>Bacteria</taxon>
        <taxon>Bacillati</taxon>
        <taxon>Actinomycetota</taxon>
        <taxon>Actinomycetes</taxon>
        <taxon>Mycobacteriales</taxon>
        <taxon>Mycobacteriaceae</taxon>
        <taxon>Mycobacterium</taxon>
    </lineage>
</organism>
<dbReference type="EMBL" id="CP097320">
    <property type="protein sequence ID" value="UQX09534.1"/>
    <property type="molecule type" value="Genomic_DNA"/>
</dbReference>
<sequence>MLLNKIWALQSLLTNYFYPQQKLVSKVRVGAKVSKKYDRATTPYRRAERHEAVSDDDKAVLADTYADINPAAVQRHIQALTTELLTITTGKAGPKSKAPVSTAPTRASADEATTQSSRAS</sequence>